<dbReference type="VEuPathDB" id="FungiDB:PC9H_006362"/>
<evidence type="ECO:0000313" key="2">
    <source>
        <dbReference type="Proteomes" id="UP000623687"/>
    </source>
</evidence>
<dbReference type="OrthoDB" id="3238622at2759"/>
<comment type="caution">
    <text evidence="1">The sequence shown here is derived from an EMBL/GenBank/DDBJ whole genome shotgun (WGS) entry which is preliminary data.</text>
</comment>
<gene>
    <name evidence="1" type="ORF">PC9H_006362</name>
</gene>
<name>A0A8H7DSY5_PLEOS</name>
<proteinExistence type="predicted"/>
<accession>A0A8H7DSY5</accession>
<keyword evidence="2" id="KW-1185">Reference proteome</keyword>
<evidence type="ECO:0000313" key="1">
    <source>
        <dbReference type="EMBL" id="KAF7430653.1"/>
    </source>
</evidence>
<dbReference type="RefSeq" id="XP_036631931.1">
    <property type="nucleotide sequence ID" value="XM_036775912.1"/>
</dbReference>
<reference evidence="1" key="1">
    <citation type="submission" date="2019-07" db="EMBL/GenBank/DDBJ databases">
        <authorList>
            <person name="Palmer J.M."/>
        </authorList>
    </citation>
    <scope>NUCLEOTIDE SEQUENCE</scope>
    <source>
        <strain evidence="1">PC9</strain>
    </source>
</reference>
<dbReference type="Proteomes" id="UP000623687">
    <property type="component" value="Unassembled WGS sequence"/>
</dbReference>
<dbReference type="EMBL" id="JACETU010000004">
    <property type="protein sequence ID" value="KAF7430653.1"/>
    <property type="molecule type" value="Genomic_DNA"/>
</dbReference>
<dbReference type="GeneID" id="59376180"/>
<sequence length="310" mass="35014">MAAPIHIAVPKTEVAPVPCSSPAAQMSFEYHPQFAFADADVVLCSTEGTLYRVYSYTLKTTCGLFRTMFSLPQKLGVEADSKTPEPIPIYEHDNVLEKILCMIHGLPIPKWKSLDDLEQVLFLAEKWDAQGPQDAIRAVLTSPQFLTEPLRVYILATHFDWEDEAKLASQSTLSLSLHDETHQPLLSRLSSKYLVPLLNLHRRRRDLFKELLDSPERFTAGNSNPYHCSRCGVTQLENHSWRELKAAMFIEIDRCPLGDRIGSLDLASWPEAQACWVARCRKEGCGGLNYDKAATLRQIKNCLDQLPMTI</sequence>
<dbReference type="AlphaFoldDB" id="A0A8H7DSY5"/>
<organism evidence="1 2">
    <name type="scientific">Pleurotus ostreatus</name>
    <name type="common">Oyster mushroom</name>
    <name type="synonym">White-rot fungus</name>
    <dbReference type="NCBI Taxonomy" id="5322"/>
    <lineage>
        <taxon>Eukaryota</taxon>
        <taxon>Fungi</taxon>
        <taxon>Dikarya</taxon>
        <taxon>Basidiomycota</taxon>
        <taxon>Agaricomycotina</taxon>
        <taxon>Agaricomycetes</taxon>
        <taxon>Agaricomycetidae</taxon>
        <taxon>Agaricales</taxon>
        <taxon>Pleurotineae</taxon>
        <taxon>Pleurotaceae</taxon>
        <taxon>Pleurotus</taxon>
    </lineage>
</organism>
<protein>
    <recommendedName>
        <fullName evidence="3">BTB domain-containing protein</fullName>
    </recommendedName>
</protein>
<evidence type="ECO:0008006" key="3">
    <source>
        <dbReference type="Google" id="ProtNLM"/>
    </source>
</evidence>